<protein>
    <recommendedName>
        <fullName evidence="5">Periplasmic heavy metal sensor</fullName>
    </recommendedName>
</protein>
<keyword evidence="2" id="KW-1133">Transmembrane helix</keyword>
<comment type="caution">
    <text evidence="3">The sequence shown here is derived from an EMBL/GenBank/DDBJ whole genome shotgun (WGS) entry which is preliminary data.</text>
</comment>
<evidence type="ECO:0000256" key="1">
    <source>
        <dbReference type="SAM" id="MobiDB-lite"/>
    </source>
</evidence>
<dbReference type="Proteomes" id="UP000295164">
    <property type="component" value="Unassembled WGS sequence"/>
</dbReference>
<gene>
    <name evidence="3" type="ORF">E0486_09355</name>
</gene>
<feature type="compositionally biased region" description="Basic and acidic residues" evidence="1">
    <location>
        <begin position="158"/>
        <end position="170"/>
    </location>
</feature>
<evidence type="ECO:0000313" key="4">
    <source>
        <dbReference type="Proteomes" id="UP000295164"/>
    </source>
</evidence>
<dbReference type="OrthoDB" id="595025at2"/>
<organism evidence="3 4">
    <name type="scientific">Flaviaesturariibacter aridisoli</name>
    <dbReference type="NCBI Taxonomy" id="2545761"/>
    <lineage>
        <taxon>Bacteria</taxon>
        <taxon>Pseudomonadati</taxon>
        <taxon>Bacteroidota</taxon>
        <taxon>Chitinophagia</taxon>
        <taxon>Chitinophagales</taxon>
        <taxon>Chitinophagaceae</taxon>
        <taxon>Flaviaestuariibacter</taxon>
    </lineage>
</organism>
<dbReference type="RefSeq" id="WP_131851903.1">
    <property type="nucleotide sequence ID" value="NZ_SKFH01000012.1"/>
</dbReference>
<keyword evidence="4" id="KW-1185">Reference proteome</keyword>
<keyword evidence="2" id="KW-0812">Transmembrane</keyword>
<sequence length="179" mass="20179">MNKSRINWIVVGITLLVLLNIALLATIWLQKKEGRVAAPGPRPGDENPLATELRFDSAQRRSFDTLRAEHFKWMQGYRKQMRDARDHYFDGIKSGAAPDNRIAWSIAALHTKMDSATYVHFAQVRALCNPQQQEAFDRLLRRIVNAAGRPGPRPSPDPFRKEDEPPHDGPPEDGPPPGP</sequence>
<dbReference type="Gene3D" id="1.20.120.1490">
    <property type="match status" value="1"/>
</dbReference>
<dbReference type="EMBL" id="SKFH01000012">
    <property type="protein sequence ID" value="TCZ71750.1"/>
    <property type="molecule type" value="Genomic_DNA"/>
</dbReference>
<dbReference type="AlphaFoldDB" id="A0A4R4E4A0"/>
<feature type="region of interest" description="Disordered" evidence="1">
    <location>
        <begin position="146"/>
        <end position="179"/>
    </location>
</feature>
<name>A0A4R4E4A0_9BACT</name>
<feature type="transmembrane region" description="Helical" evidence="2">
    <location>
        <begin position="6"/>
        <end position="29"/>
    </location>
</feature>
<reference evidence="3 4" key="1">
    <citation type="submission" date="2019-03" db="EMBL/GenBank/DDBJ databases">
        <authorList>
            <person name="Kim M.K.M."/>
        </authorList>
    </citation>
    <scope>NUCLEOTIDE SEQUENCE [LARGE SCALE GENOMIC DNA]</scope>
    <source>
        <strain evidence="3 4">17J68-15</strain>
    </source>
</reference>
<evidence type="ECO:0000256" key="2">
    <source>
        <dbReference type="SAM" id="Phobius"/>
    </source>
</evidence>
<evidence type="ECO:0000313" key="3">
    <source>
        <dbReference type="EMBL" id="TCZ71750.1"/>
    </source>
</evidence>
<accession>A0A4R4E4A0</accession>
<keyword evidence="2" id="KW-0472">Membrane</keyword>
<evidence type="ECO:0008006" key="5">
    <source>
        <dbReference type="Google" id="ProtNLM"/>
    </source>
</evidence>
<proteinExistence type="predicted"/>